<sequence>MSKSGLSVLSSYLHCEWASLEQLEKDKRIHQKLKRFRTKHAQMRHLFQEEEEPFNPDYVEVDRILDVSHSVDKDNGEPVVYYLVKWCSLPYEDATWELKEDVDEGKVEEFGKIANRQPRLKRTTRPPAASWKKLEETREYKNGNTLREYQLEGVNWLLFNWYNRQNCILADEMGLGKTIQSITLLSEIYSAGLQGPFLVIAPLSTITNWEREFTTWTDMNAIVYHGSLASRQMIQQYEMYCKDDKEHLIPGAYKFDALITTFEMILSDCPELREISCWGRWRDILSHARCKRRLSERDVETICRVILVFCLLHYRGDENIKSFIWELITPPENGRQPQTLLNHSGLSIPVPRGRKGKRVKAQSTFDVQKVEWIRKYNPDTLLLDDSYRKHLKHQCNKVLLRVRMLYYLKQEVIGEHSESVLKGADIRDLDIWMPEMEQQEFPAGWWDGEADRSLLAGVFKHGYEMYTTMRADPCLCFLERAGRPDDKAIDAEQHTGDERQQRYMLLQYLIL</sequence>
<feature type="domain" description="Chromo" evidence="3">
    <location>
        <begin position="59"/>
        <end position="102"/>
    </location>
</feature>
<dbReference type="InterPro" id="IPR027417">
    <property type="entry name" value="P-loop_NTPase"/>
</dbReference>
<dbReference type="SMART" id="SM00487">
    <property type="entry name" value="DEXDc"/>
    <property type="match status" value="1"/>
</dbReference>
<dbReference type="STRING" id="56723.ENSLBEP00000003472"/>
<evidence type="ECO:0000313" key="4">
    <source>
        <dbReference type="Ensembl" id="ENSLBEP00000003472.1"/>
    </source>
</evidence>
<dbReference type="InterPro" id="IPR016197">
    <property type="entry name" value="Chromo-like_dom_sf"/>
</dbReference>
<comment type="catalytic activity">
    <reaction evidence="2">
        <text>ATP + H2O = ADP + phosphate + H(+)</text>
        <dbReference type="Rhea" id="RHEA:13065"/>
        <dbReference type="ChEBI" id="CHEBI:15377"/>
        <dbReference type="ChEBI" id="CHEBI:15378"/>
        <dbReference type="ChEBI" id="CHEBI:30616"/>
        <dbReference type="ChEBI" id="CHEBI:43474"/>
        <dbReference type="ChEBI" id="CHEBI:456216"/>
    </reaction>
</comment>
<dbReference type="InParanoid" id="A0A3Q3E826"/>
<evidence type="ECO:0000256" key="1">
    <source>
        <dbReference type="ARBA" id="ARBA00004123"/>
    </source>
</evidence>
<dbReference type="CDD" id="cd18663">
    <property type="entry name" value="CD2_tandem_CHD5-9_like"/>
    <property type="match status" value="1"/>
</dbReference>
<dbReference type="AlphaFoldDB" id="A0A3Q3E826"/>
<evidence type="ECO:0000313" key="5">
    <source>
        <dbReference type="Proteomes" id="UP000261660"/>
    </source>
</evidence>
<dbReference type="InterPro" id="IPR000953">
    <property type="entry name" value="Chromo/chromo_shadow_dom"/>
</dbReference>
<comment type="subcellular location">
    <subcellularLocation>
        <location evidence="1">Nucleus</location>
    </subcellularLocation>
</comment>
<dbReference type="GO" id="GO:0005634">
    <property type="term" value="C:nucleus"/>
    <property type="evidence" value="ECO:0007669"/>
    <property type="project" value="UniProtKB-SubCell"/>
</dbReference>
<evidence type="ECO:0000259" key="3">
    <source>
        <dbReference type="PROSITE" id="PS50013"/>
    </source>
</evidence>
<dbReference type="InterPro" id="IPR000330">
    <property type="entry name" value="SNF2_N"/>
</dbReference>
<dbReference type="PANTHER" id="PTHR46850">
    <property type="entry name" value="CHROMODOMAIN-HELICASE-DNA-BINDING PROTEIN 9"/>
    <property type="match status" value="1"/>
</dbReference>
<dbReference type="FunFam" id="2.40.50.40:FF:000001">
    <property type="entry name" value="chromodomain-helicase-DNA-binding protein 8 isoform X4"/>
    <property type="match status" value="1"/>
</dbReference>
<protein>
    <recommendedName>
        <fullName evidence="3">Chromo domain-containing protein</fullName>
    </recommendedName>
</protein>
<dbReference type="GeneTree" id="ENSGT00940000153649"/>
<name>A0A3Q3E826_9LABR</name>
<evidence type="ECO:0000256" key="2">
    <source>
        <dbReference type="ARBA" id="ARBA00049360"/>
    </source>
</evidence>
<proteinExistence type="predicted"/>
<keyword evidence="5" id="KW-1185">Reference proteome</keyword>
<dbReference type="PANTHER" id="PTHR46850:SF1">
    <property type="entry name" value="CHROMODOMAIN-HELICASE-DNA-BINDING PROTEIN 9"/>
    <property type="match status" value="1"/>
</dbReference>
<dbReference type="Proteomes" id="UP000261660">
    <property type="component" value="Unplaced"/>
</dbReference>
<dbReference type="PROSITE" id="PS50013">
    <property type="entry name" value="CHROMO_2"/>
    <property type="match status" value="1"/>
</dbReference>
<dbReference type="InterPro" id="IPR038718">
    <property type="entry name" value="SNF2-like_sf"/>
</dbReference>
<dbReference type="Gene3D" id="3.40.50.10810">
    <property type="entry name" value="Tandem AAA-ATPase domain"/>
    <property type="match status" value="1"/>
</dbReference>
<dbReference type="Ensembl" id="ENSLBET00000003656.1">
    <property type="protein sequence ID" value="ENSLBEP00000003472.1"/>
    <property type="gene ID" value="ENSLBEG00000002673.1"/>
</dbReference>
<accession>A0A3Q3E826</accession>
<reference evidence="4" key="1">
    <citation type="submission" date="2025-08" db="UniProtKB">
        <authorList>
            <consortium name="Ensembl"/>
        </authorList>
    </citation>
    <scope>IDENTIFICATION</scope>
</reference>
<dbReference type="InterPro" id="IPR014001">
    <property type="entry name" value="Helicase_ATP-bd"/>
</dbReference>
<dbReference type="SUPFAM" id="SSF54160">
    <property type="entry name" value="Chromo domain-like"/>
    <property type="match status" value="1"/>
</dbReference>
<dbReference type="SUPFAM" id="SSF52540">
    <property type="entry name" value="P-loop containing nucleoside triphosphate hydrolases"/>
    <property type="match status" value="1"/>
</dbReference>
<dbReference type="InterPro" id="IPR051493">
    <property type="entry name" value="CHD"/>
</dbReference>
<dbReference type="GO" id="GO:0005524">
    <property type="term" value="F:ATP binding"/>
    <property type="evidence" value="ECO:0007669"/>
    <property type="project" value="InterPro"/>
</dbReference>
<reference evidence="4" key="2">
    <citation type="submission" date="2025-09" db="UniProtKB">
        <authorList>
            <consortium name="Ensembl"/>
        </authorList>
    </citation>
    <scope>IDENTIFICATION</scope>
</reference>
<organism evidence="4 5">
    <name type="scientific">Labrus bergylta</name>
    <name type="common">ballan wrasse</name>
    <dbReference type="NCBI Taxonomy" id="56723"/>
    <lineage>
        <taxon>Eukaryota</taxon>
        <taxon>Metazoa</taxon>
        <taxon>Chordata</taxon>
        <taxon>Craniata</taxon>
        <taxon>Vertebrata</taxon>
        <taxon>Euteleostomi</taxon>
        <taxon>Actinopterygii</taxon>
        <taxon>Neopterygii</taxon>
        <taxon>Teleostei</taxon>
        <taxon>Neoteleostei</taxon>
        <taxon>Acanthomorphata</taxon>
        <taxon>Eupercaria</taxon>
        <taxon>Labriformes</taxon>
        <taxon>Labridae</taxon>
        <taxon>Labrus</taxon>
    </lineage>
</organism>
<dbReference type="Gene3D" id="1.10.10.60">
    <property type="entry name" value="Homeodomain-like"/>
    <property type="match status" value="1"/>
</dbReference>
<dbReference type="Pfam" id="PF00385">
    <property type="entry name" value="Chromo"/>
    <property type="match status" value="1"/>
</dbReference>
<dbReference type="SMART" id="SM00298">
    <property type="entry name" value="CHROMO"/>
    <property type="match status" value="1"/>
</dbReference>
<dbReference type="Pfam" id="PF00176">
    <property type="entry name" value="SNF2-rel_dom"/>
    <property type="match status" value="1"/>
</dbReference>
<dbReference type="Gene3D" id="2.40.50.40">
    <property type="match status" value="1"/>
</dbReference>
<dbReference type="InterPro" id="IPR023780">
    <property type="entry name" value="Chromo_domain"/>
</dbReference>